<evidence type="ECO:0000256" key="1">
    <source>
        <dbReference type="ARBA" id="ARBA00007469"/>
    </source>
</evidence>
<evidence type="ECO:0000256" key="5">
    <source>
        <dbReference type="RuleBase" id="RU004328"/>
    </source>
</evidence>
<evidence type="ECO:0000256" key="2">
    <source>
        <dbReference type="ARBA" id="ARBA00022729"/>
    </source>
</evidence>
<dbReference type="AlphaFoldDB" id="A0AA88D2K0"/>
<dbReference type="InterPro" id="IPR036430">
    <property type="entry name" value="RNase_T2-like_sf"/>
</dbReference>
<name>A0AA88D2K0_FICCA</name>
<gene>
    <name evidence="6" type="ORF">TIFTF001_011088</name>
</gene>
<reference evidence="6" key="1">
    <citation type="submission" date="2023-07" db="EMBL/GenBank/DDBJ databases">
        <title>draft genome sequence of fig (Ficus carica).</title>
        <authorList>
            <person name="Takahashi T."/>
            <person name="Nishimura K."/>
        </authorList>
    </citation>
    <scope>NUCLEOTIDE SEQUENCE</scope>
</reference>
<comment type="similarity">
    <text evidence="1 5">Belongs to the RNase T2 family.</text>
</comment>
<dbReference type="EMBL" id="BTGU01000013">
    <property type="protein sequence ID" value="GMN41860.1"/>
    <property type="molecule type" value="Genomic_DNA"/>
</dbReference>
<proteinExistence type="inferred from homology"/>
<dbReference type="GO" id="GO:0003723">
    <property type="term" value="F:RNA binding"/>
    <property type="evidence" value="ECO:0007669"/>
    <property type="project" value="InterPro"/>
</dbReference>
<evidence type="ECO:0000313" key="6">
    <source>
        <dbReference type="EMBL" id="GMN41860.1"/>
    </source>
</evidence>
<dbReference type="GO" id="GO:0006401">
    <property type="term" value="P:RNA catabolic process"/>
    <property type="evidence" value="ECO:0007669"/>
    <property type="project" value="TreeGrafter"/>
</dbReference>
<dbReference type="PANTHER" id="PTHR11240:SF72">
    <property type="entry name" value="RIBONUCLEASE 1"/>
    <property type="match status" value="1"/>
</dbReference>
<dbReference type="PROSITE" id="PS00531">
    <property type="entry name" value="RNASE_T2_2"/>
    <property type="match status" value="1"/>
</dbReference>
<dbReference type="SUPFAM" id="SSF55895">
    <property type="entry name" value="Ribonuclease Rh-like"/>
    <property type="match status" value="1"/>
</dbReference>
<dbReference type="CDD" id="cd01061">
    <property type="entry name" value="RNase_T2_euk"/>
    <property type="match status" value="1"/>
</dbReference>
<dbReference type="Pfam" id="PF00445">
    <property type="entry name" value="Ribonuclease_T2"/>
    <property type="match status" value="1"/>
</dbReference>
<dbReference type="InterPro" id="IPR033697">
    <property type="entry name" value="Ribonuclease_T2_eukaryotic"/>
</dbReference>
<dbReference type="Gene3D" id="3.90.730.10">
    <property type="entry name" value="Ribonuclease T2-like"/>
    <property type="match status" value="1"/>
</dbReference>
<keyword evidence="3" id="KW-1015">Disulfide bond</keyword>
<sequence length="167" mass="18643">MDFGLPPIMARGLNFCNRKNPYDQSKIPDLVSSMEKGWPILAYPKNNGTKFWAHEWNKHGTCSESVLDQHAYFQASLNLKKKVNLLQNLKNVGINPDGKLYTMASITKAITDALGFAPAVIRCNTDPSGHSQLHKIYICLDSSGSNLITCPLFLKSGCRSEIEFHPF</sequence>
<evidence type="ECO:0000313" key="7">
    <source>
        <dbReference type="Proteomes" id="UP001187192"/>
    </source>
</evidence>
<dbReference type="GO" id="GO:0005576">
    <property type="term" value="C:extracellular region"/>
    <property type="evidence" value="ECO:0007669"/>
    <property type="project" value="TreeGrafter"/>
</dbReference>
<comment type="caution">
    <text evidence="6">The sequence shown here is derived from an EMBL/GenBank/DDBJ whole genome shotgun (WGS) entry which is preliminary data.</text>
</comment>
<evidence type="ECO:0000256" key="4">
    <source>
        <dbReference type="ARBA" id="ARBA00023180"/>
    </source>
</evidence>
<keyword evidence="7" id="KW-1185">Reference proteome</keyword>
<evidence type="ECO:0000256" key="3">
    <source>
        <dbReference type="ARBA" id="ARBA00023157"/>
    </source>
</evidence>
<dbReference type="InterPro" id="IPR033130">
    <property type="entry name" value="RNase_T2_His_AS_2"/>
</dbReference>
<dbReference type="Proteomes" id="UP001187192">
    <property type="component" value="Unassembled WGS sequence"/>
</dbReference>
<dbReference type="InterPro" id="IPR001568">
    <property type="entry name" value="RNase_T2-like"/>
</dbReference>
<dbReference type="PANTHER" id="PTHR11240">
    <property type="entry name" value="RIBONUCLEASE T2"/>
    <property type="match status" value="1"/>
</dbReference>
<dbReference type="GO" id="GO:0033897">
    <property type="term" value="F:ribonuclease T2 activity"/>
    <property type="evidence" value="ECO:0007669"/>
    <property type="project" value="InterPro"/>
</dbReference>
<organism evidence="6 7">
    <name type="scientific">Ficus carica</name>
    <name type="common">Common fig</name>
    <dbReference type="NCBI Taxonomy" id="3494"/>
    <lineage>
        <taxon>Eukaryota</taxon>
        <taxon>Viridiplantae</taxon>
        <taxon>Streptophyta</taxon>
        <taxon>Embryophyta</taxon>
        <taxon>Tracheophyta</taxon>
        <taxon>Spermatophyta</taxon>
        <taxon>Magnoliopsida</taxon>
        <taxon>eudicotyledons</taxon>
        <taxon>Gunneridae</taxon>
        <taxon>Pentapetalae</taxon>
        <taxon>rosids</taxon>
        <taxon>fabids</taxon>
        <taxon>Rosales</taxon>
        <taxon>Moraceae</taxon>
        <taxon>Ficeae</taxon>
        <taxon>Ficus</taxon>
    </lineage>
</organism>
<protein>
    <submittedName>
        <fullName evidence="6">Uncharacterized protein</fullName>
    </submittedName>
</protein>
<keyword evidence="4" id="KW-0325">Glycoprotein</keyword>
<keyword evidence="2" id="KW-0732">Signal</keyword>
<accession>A0AA88D2K0</accession>